<evidence type="ECO:0008006" key="4">
    <source>
        <dbReference type="Google" id="ProtNLM"/>
    </source>
</evidence>
<dbReference type="Proteomes" id="UP001250698">
    <property type="component" value="Unassembled WGS sequence"/>
</dbReference>
<evidence type="ECO:0000313" key="2">
    <source>
        <dbReference type="EMBL" id="MDU0369529.1"/>
    </source>
</evidence>
<sequence length="187" mass="19634">MAAATSTSSSRLVILGAVLLLLGIVWGFALLRLATRTVVSAGLLWGVVLGTAGVVTGGLLWFFAGQRRRKQAPAPTIQSVLITAVLLYLYSTVAFGMLAAVLLLASNQLLASGPTRHLLLPVQSTSVPGAEDAYAAVLLDGYPTQVALPEQAGRAVLARYLALELEQGAWGFWVVRSAKPQMLAPNP</sequence>
<evidence type="ECO:0000256" key="1">
    <source>
        <dbReference type="SAM" id="Phobius"/>
    </source>
</evidence>
<feature type="transmembrane region" description="Helical" evidence="1">
    <location>
        <begin position="85"/>
        <end position="105"/>
    </location>
</feature>
<comment type="caution">
    <text evidence="2">The sequence shown here is derived from an EMBL/GenBank/DDBJ whole genome shotgun (WGS) entry which is preliminary data.</text>
</comment>
<accession>A0ABU3TDT2</accession>
<feature type="transmembrane region" description="Helical" evidence="1">
    <location>
        <begin position="12"/>
        <end position="31"/>
    </location>
</feature>
<keyword evidence="1" id="KW-1133">Transmembrane helix</keyword>
<keyword evidence="1" id="KW-0812">Transmembrane</keyword>
<reference evidence="2 3" key="1">
    <citation type="submission" date="2023-10" db="EMBL/GenBank/DDBJ databases">
        <title>Hymenobacter endophyticus sp. nov., an isolate from the leaf tissues of wheat.</title>
        <authorList>
            <person name="Dai Y."/>
        </authorList>
    </citation>
    <scope>NUCLEOTIDE SEQUENCE [LARGE SCALE GENOMIC DNA]</scope>
    <source>
        <strain evidence="2 3">ZK17L-C2</strain>
    </source>
</reference>
<keyword evidence="1" id="KW-0472">Membrane</keyword>
<evidence type="ECO:0000313" key="3">
    <source>
        <dbReference type="Proteomes" id="UP001250698"/>
    </source>
</evidence>
<proteinExistence type="predicted"/>
<dbReference type="RefSeq" id="WP_315997021.1">
    <property type="nucleotide sequence ID" value="NZ_JAWDJT010000002.1"/>
</dbReference>
<gene>
    <name evidence="2" type="ORF">ROI90_03910</name>
</gene>
<organism evidence="2 3">
    <name type="scientific">Hymenobacter endophyticus</name>
    <dbReference type="NCBI Taxonomy" id="3076335"/>
    <lineage>
        <taxon>Bacteria</taxon>
        <taxon>Pseudomonadati</taxon>
        <taxon>Bacteroidota</taxon>
        <taxon>Cytophagia</taxon>
        <taxon>Cytophagales</taxon>
        <taxon>Hymenobacteraceae</taxon>
        <taxon>Hymenobacter</taxon>
    </lineage>
</organism>
<keyword evidence="3" id="KW-1185">Reference proteome</keyword>
<protein>
    <recommendedName>
        <fullName evidence="4">DUF4199 domain-containing protein</fullName>
    </recommendedName>
</protein>
<name>A0ABU3TDT2_9BACT</name>
<dbReference type="EMBL" id="JAWDJT010000002">
    <property type="protein sequence ID" value="MDU0369529.1"/>
    <property type="molecule type" value="Genomic_DNA"/>
</dbReference>
<feature type="transmembrane region" description="Helical" evidence="1">
    <location>
        <begin position="43"/>
        <end position="64"/>
    </location>
</feature>